<dbReference type="PRINTS" id="PR00081">
    <property type="entry name" value="GDHRDH"/>
</dbReference>
<dbReference type="Proteomes" id="UP000009131">
    <property type="component" value="Unassembled WGS sequence"/>
</dbReference>
<evidence type="ECO:0000256" key="1">
    <source>
        <dbReference type="ARBA" id="ARBA00006484"/>
    </source>
</evidence>
<dbReference type="GO" id="GO:0016491">
    <property type="term" value="F:oxidoreductase activity"/>
    <property type="evidence" value="ECO:0007669"/>
    <property type="project" value="UniProtKB-KW"/>
</dbReference>
<dbReference type="RefSeq" id="XP_014569735.1">
    <property type="nucleotide sequence ID" value="XM_014714249.1"/>
</dbReference>
<evidence type="ECO:0008006" key="5">
    <source>
        <dbReference type="Google" id="ProtNLM"/>
    </source>
</evidence>
<dbReference type="EMBL" id="BABT02000026">
    <property type="protein sequence ID" value="GAA94030.1"/>
    <property type="molecule type" value="Genomic_DNA"/>
</dbReference>
<dbReference type="STRING" id="764103.G7DTX0"/>
<gene>
    <name evidence="3" type="primary">Mo00677</name>
    <name evidence="3" type="ORF">E5Q_00677</name>
</gene>
<keyword evidence="4" id="KW-1185">Reference proteome</keyword>
<reference evidence="3 4" key="2">
    <citation type="journal article" date="2012" name="Open Biol.">
        <title>Characteristics of nucleosomes and linker DNA regions on the genome of the basidiomycete Mixia osmundae revealed by mono- and dinucleosome mapping.</title>
        <authorList>
            <person name="Nishida H."/>
            <person name="Kondo S."/>
            <person name="Matsumoto T."/>
            <person name="Suzuki Y."/>
            <person name="Yoshikawa H."/>
            <person name="Taylor T.D."/>
            <person name="Sugiyama J."/>
        </authorList>
    </citation>
    <scope>NUCLEOTIDE SEQUENCE [LARGE SCALE GENOMIC DNA]</scope>
    <source>
        <strain evidence="4">CBS 9802 / IAM 14324 / JCM 22182 / KY 12970</strain>
    </source>
</reference>
<dbReference type="InterPro" id="IPR036291">
    <property type="entry name" value="NAD(P)-bd_dom_sf"/>
</dbReference>
<dbReference type="CDD" id="cd05233">
    <property type="entry name" value="SDR_c"/>
    <property type="match status" value="1"/>
</dbReference>
<dbReference type="PANTHER" id="PTHR24321:SF8">
    <property type="entry name" value="ESTRADIOL 17-BETA-DEHYDROGENASE 8-RELATED"/>
    <property type="match status" value="1"/>
</dbReference>
<reference evidence="3 4" key="1">
    <citation type="journal article" date="2011" name="J. Gen. Appl. Microbiol.">
        <title>Draft genome sequencing of the enigmatic basidiomycete Mixia osmundae.</title>
        <authorList>
            <person name="Nishida H."/>
            <person name="Nagatsuka Y."/>
            <person name="Sugiyama J."/>
        </authorList>
    </citation>
    <scope>NUCLEOTIDE SEQUENCE [LARGE SCALE GENOMIC DNA]</scope>
    <source>
        <strain evidence="4">CBS 9802 / IAM 14324 / JCM 22182 / KY 12970</strain>
    </source>
</reference>
<dbReference type="Pfam" id="PF13561">
    <property type="entry name" value="adh_short_C2"/>
    <property type="match status" value="1"/>
</dbReference>
<dbReference type="InterPro" id="IPR002347">
    <property type="entry name" value="SDR_fam"/>
</dbReference>
<dbReference type="OrthoDB" id="5840532at2759"/>
<evidence type="ECO:0000256" key="2">
    <source>
        <dbReference type="ARBA" id="ARBA00023002"/>
    </source>
</evidence>
<evidence type="ECO:0000313" key="4">
    <source>
        <dbReference type="Proteomes" id="UP000009131"/>
    </source>
</evidence>
<dbReference type="Gene3D" id="3.40.50.720">
    <property type="entry name" value="NAD(P)-binding Rossmann-like Domain"/>
    <property type="match status" value="1"/>
</dbReference>
<protein>
    <recommendedName>
        <fullName evidence="5">Ketoreductase (KR) domain-containing protein</fullName>
    </recommendedName>
</protein>
<name>G7DTX0_MIXOS</name>
<evidence type="ECO:0000313" key="3">
    <source>
        <dbReference type="EMBL" id="GAA94030.1"/>
    </source>
</evidence>
<dbReference type="HOGENOM" id="CLU_010194_1_0_1"/>
<comment type="similarity">
    <text evidence="1">Belongs to the short-chain dehydrogenases/reductases (SDR) family.</text>
</comment>
<dbReference type="PANTHER" id="PTHR24321">
    <property type="entry name" value="DEHYDROGENASES, SHORT CHAIN"/>
    <property type="match status" value="1"/>
</dbReference>
<comment type="caution">
    <text evidence="3">The sequence shown here is derived from an EMBL/GenBank/DDBJ whole genome shotgun (WGS) entry which is preliminary data.</text>
</comment>
<proteinExistence type="inferred from homology"/>
<dbReference type="eggNOG" id="KOG0725">
    <property type="taxonomic scope" value="Eukaryota"/>
</dbReference>
<keyword evidence="2" id="KW-0560">Oxidoreductase</keyword>
<accession>G7DTX0</accession>
<sequence length="261" mass="27805">MSGSTALQGRSCLITNAASSPLAAQLVTHLFTSGVNLALCDLNRDAGKNLCGDLASKPLAPGGRRPHLLFAHCDTKDNDALRRFVADVSKQFTRLDGIVHLPLPRSDPQPLHRMEPSDFITPLTASLTSAFNVIQAALRVFHRQKEVADPPDGDYSVVIVGDELALHAGEQLCSHTATQHAILGLIKTAAREAGPHRLRINMVLAPLLVSQSTGLFSTRPEVPMERAATPKEIIGAVCFLLGPTSSYMTGTHLLLDGGNAA</sequence>
<dbReference type="AlphaFoldDB" id="G7DTX0"/>
<organism evidence="3 4">
    <name type="scientific">Mixia osmundae (strain CBS 9802 / IAM 14324 / JCM 22182 / KY 12970)</name>
    <dbReference type="NCBI Taxonomy" id="764103"/>
    <lineage>
        <taxon>Eukaryota</taxon>
        <taxon>Fungi</taxon>
        <taxon>Dikarya</taxon>
        <taxon>Basidiomycota</taxon>
        <taxon>Pucciniomycotina</taxon>
        <taxon>Mixiomycetes</taxon>
        <taxon>Mixiales</taxon>
        <taxon>Mixiaceae</taxon>
        <taxon>Mixia</taxon>
    </lineage>
</organism>
<dbReference type="SUPFAM" id="SSF51735">
    <property type="entry name" value="NAD(P)-binding Rossmann-fold domains"/>
    <property type="match status" value="1"/>
</dbReference>
<dbReference type="InParanoid" id="G7DTX0"/>